<feature type="compositionally biased region" description="Basic and acidic residues" evidence="12">
    <location>
        <begin position="428"/>
        <end position="443"/>
    </location>
</feature>
<dbReference type="RefSeq" id="XP_052738055.1">
    <property type="nucleotide sequence ID" value="XM_052882095.1"/>
</dbReference>
<dbReference type="Gene3D" id="1.10.10.60">
    <property type="entry name" value="Homeodomain-like"/>
    <property type="match status" value="1"/>
</dbReference>
<dbReference type="CDD" id="cd00086">
    <property type="entry name" value="homeodomain"/>
    <property type="match status" value="1"/>
</dbReference>
<evidence type="ECO:0000256" key="7">
    <source>
        <dbReference type="ARBA" id="ARBA00023155"/>
    </source>
</evidence>
<evidence type="ECO:0000256" key="10">
    <source>
        <dbReference type="PROSITE-ProRule" id="PRU00108"/>
    </source>
</evidence>
<dbReference type="InterPro" id="IPR001356">
    <property type="entry name" value="HD"/>
</dbReference>
<evidence type="ECO:0000313" key="16">
    <source>
        <dbReference type="RefSeq" id="XP_052738055.1"/>
    </source>
</evidence>
<dbReference type="SMART" id="SM00389">
    <property type="entry name" value="HOX"/>
    <property type="match status" value="1"/>
</dbReference>
<feature type="compositionally biased region" description="Basic residues" evidence="12">
    <location>
        <begin position="325"/>
        <end position="335"/>
    </location>
</feature>
<name>A0ABM3LG42_BICAN</name>
<feature type="DNA-binding region" description="Homeobox" evidence="10">
    <location>
        <begin position="251"/>
        <end position="310"/>
    </location>
</feature>
<evidence type="ECO:0000256" key="6">
    <source>
        <dbReference type="ARBA" id="ARBA00023125"/>
    </source>
</evidence>
<dbReference type="Pfam" id="PF00292">
    <property type="entry name" value="PAX"/>
    <property type="match status" value="1"/>
</dbReference>
<dbReference type="GeneID" id="112055116"/>
<feature type="region of interest" description="Disordered" evidence="12">
    <location>
        <begin position="425"/>
        <end position="483"/>
    </location>
</feature>
<dbReference type="Gene3D" id="1.10.10.10">
    <property type="entry name" value="Winged helix-like DNA-binding domain superfamily/Winged helix DNA-binding domain"/>
    <property type="match status" value="1"/>
</dbReference>
<dbReference type="PROSITE" id="PS51057">
    <property type="entry name" value="PAIRED_2"/>
    <property type="match status" value="1"/>
</dbReference>
<proteinExistence type="inferred from homology"/>
<evidence type="ECO:0000256" key="1">
    <source>
        <dbReference type="ARBA" id="ARBA00004123"/>
    </source>
</evidence>
<evidence type="ECO:0000256" key="9">
    <source>
        <dbReference type="ARBA" id="ARBA00023242"/>
    </source>
</evidence>
<evidence type="ECO:0000259" key="13">
    <source>
        <dbReference type="PROSITE" id="PS50071"/>
    </source>
</evidence>
<evidence type="ECO:0000259" key="14">
    <source>
        <dbReference type="PROSITE" id="PS51057"/>
    </source>
</evidence>
<dbReference type="Pfam" id="PF00046">
    <property type="entry name" value="Homeodomain"/>
    <property type="match status" value="1"/>
</dbReference>
<keyword evidence="9 10" id="KW-0539">Nucleus</keyword>
<dbReference type="Proteomes" id="UP001652582">
    <property type="component" value="Chromosome 6"/>
</dbReference>
<gene>
    <name evidence="16" type="primary">LOC112055116</name>
</gene>
<evidence type="ECO:0000256" key="5">
    <source>
        <dbReference type="ARBA" id="ARBA00023015"/>
    </source>
</evidence>
<dbReference type="SMART" id="SM00351">
    <property type="entry name" value="PAX"/>
    <property type="match status" value="1"/>
</dbReference>
<evidence type="ECO:0000256" key="3">
    <source>
        <dbReference type="ARBA" id="ARBA00022473"/>
    </source>
</evidence>
<keyword evidence="3" id="KW-0217">Developmental protein</keyword>
<dbReference type="InterPro" id="IPR043565">
    <property type="entry name" value="PAX_fam"/>
</dbReference>
<evidence type="ECO:0000256" key="12">
    <source>
        <dbReference type="SAM" id="MobiDB-lite"/>
    </source>
</evidence>
<dbReference type="InterPro" id="IPR036388">
    <property type="entry name" value="WH-like_DNA-bd_sf"/>
</dbReference>
<feature type="region of interest" description="Disordered" evidence="12">
    <location>
        <begin position="314"/>
        <end position="352"/>
    </location>
</feature>
<keyword evidence="5" id="KW-0805">Transcription regulation</keyword>
<keyword evidence="15" id="KW-1185">Reference proteome</keyword>
<keyword evidence="6 10" id="KW-0238">DNA-binding</keyword>
<comment type="similarity">
    <text evidence="2">Belongs to the paired homeobox family.</text>
</comment>
<accession>A0ABM3LG42</accession>
<evidence type="ECO:0000256" key="2">
    <source>
        <dbReference type="ARBA" id="ARBA00005733"/>
    </source>
</evidence>
<dbReference type="PROSITE" id="PS00027">
    <property type="entry name" value="HOMEOBOX_1"/>
    <property type="match status" value="1"/>
</dbReference>
<keyword evidence="7 10" id="KW-0371">Homeobox</keyword>
<keyword evidence="8" id="KW-0804">Transcription</keyword>
<dbReference type="InterPro" id="IPR009057">
    <property type="entry name" value="Homeodomain-like_sf"/>
</dbReference>
<evidence type="ECO:0000313" key="15">
    <source>
        <dbReference type="Proteomes" id="UP001652582"/>
    </source>
</evidence>
<feature type="domain" description="Paired" evidence="14">
    <location>
        <begin position="49"/>
        <end position="163"/>
    </location>
</feature>
<feature type="domain" description="Homeobox" evidence="13">
    <location>
        <begin position="249"/>
        <end position="309"/>
    </location>
</feature>
<evidence type="ECO:0000256" key="11">
    <source>
        <dbReference type="RuleBase" id="RU000682"/>
    </source>
</evidence>
<evidence type="ECO:0000256" key="4">
    <source>
        <dbReference type="ARBA" id="ARBA00022724"/>
    </source>
</evidence>
<dbReference type="SUPFAM" id="SSF46689">
    <property type="entry name" value="Homeodomain-like"/>
    <property type="match status" value="2"/>
</dbReference>
<comment type="subcellular location">
    <subcellularLocation>
        <location evidence="1 10 11">Nucleus</location>
    </subcellularLocation>
</comment>
<dbReference type="InterPro" id="IPR017970">
    <property type="entry name" value="Homeobox_CS"/>
</dbReference>
<reference evidence="16" key="1">
    <citation type="submission" date="2025-08" db="UniProtKB">
        <authorList>
            <consortium name="RefSeq"/>
        </authorList>
    </citation>
    <scope>IDENTIFICATION</scope>
</reference>
<dbReference type="PANTHER" id="PTHR45636:SF50">
    <property type="entry name" value="EYEGONE, ISOFORM A-RELATED"/>
    <property type="match status" value="1"/>
</dbReference>
<evidence type="ECO:0000256" key="8">
    <source>
        <dbReference type="ARBA" id="ARBA00023163"/>
    </source>
</evidence>
<dbReference type="InterPro" id="IPR001523">
    <property type="entry name" value="Paired_dom"/>
</dbReference>
<sequence>MLISAGSGPTPEYSPASCCALWKMEPAPASISQPLNISPNVPVSPSSSGGGSGTALYPGAASHPLSSLLSQQRLLELSRFGLRHYDIAHHVLSQQGTLRPPGLIGGSKPKVATPAVVSKIEQYKRENPTIFAWEIRERLISEGVCTNATAPSVSSINRILRNRAAERAAAEFARAAGYGLYAAPPPYGGFPWAGGGVWPPGSLPLPPGVPAPGVGVPHPDAVKQGFLSSGRGFIDVDGEDSGSLDGEQPKFRRNRTTFSPDQLEELEKEFEKSHYPCVSTRERLASKTSLSEARVQVWFSNRRAKWRRHQRMNLLKRGGGSPSHRLPHSPSRSRSRSLSPARVPYHTPQMGGENSAFKALAHQDPNALKALSQQAQFDSTTLKALSQQQFDSFQPHPALESSAFKALVPNSAAAALLAAQSIQLARGYESHSDSDEEINVHDSSDDEAEKQINKTRSRSRSPSPERRRIAANDLPLQLTKHDR</sequence>
<dbReference type="PANTHER" id="PTHR45636">
    <property type="entry name" value="PAIRED BOX PROTEIN PAX-6-RELATED-RELATED"/>
    <property type="match status" value="1"/>
</dbReference>
<protein>
    <submittedName>
        <fullName evidence="16">Paired box protein Pax-6-like isoform X2</fullName>
    </submittedName>
</protein>
<organism evidence="15 16">
    <name type="scientific">Bicyclus anynana</name>
    <name type="common">Squinting bush brown butterfly</name>
    <dbReference type="NCBI Taxonomy" id="110368"/>
    <lineage>
        <taxon>Eukaryota</taxon>
        <taxon>Metazoa</taxon>
        <taxon>Ecdysozoa</taxon>
        <taxon>Arthropoda</taxon>
        <taxon>Hexapoda</taxon>
        <taxon>Insecta</taxon>
        <taxon>Pterygota</taxon>
        <taxon>Neoptera</taxon>
        <taxon>Endopterygota</taxon>
        <taxon>Lepidoptera</taxon>
        <taxon>Glossata</taxon>
        <taxon>Ditrysia</taxon>
        <taxon>Papilionoidea</taxon>
        <taxon>Nymphalidae</taxon>
        <taxon>Satyrinae</taxon>
        <taxon>Satyrini</taxon>
        <taxon>Mycalesina</taxon>
        <taxon>Bicyclus</taxon>
    </lineage>
</organism>
<keyword evidence="4" id="KW-0563">Paired box</keyword>
<dbReference type="PROSITE" id="PS50071">
    <property type="entry name" value="HOMEOBOX_2"/>
    <property type="match status" value="1"/>
</dbReference>